<feature type="transmembrane region" description="Helical" evidence="1">
    <location>
        <begin position="68"/>
        <end position="86"/>
    </location>
</feature>
<dbReference type="OrthoDB" id="6333271at2"/>
<dbReference type="EMBL" id="QPIG01000005">
    <property type="protein sequence ID" value="RCU56661.1"/>
    <property type="molecule type" value="Genomic_DNA"/>
</dbReference>
<feature type="transmembrane region" description="Helical" evidence="1">
    <location>
        <begin position="122"/>
        <end position="154"/>
    </location>
</feature>
<dbReference type="AlphaFoldDB" id="A0A368P5T9"/>
<reference evidence="2 3" key="1">
    <citation type="submission" date="2018-07" db="EMBL/GenBank/DDBJ databases">
        <title>Oceanihabitans testaceum sp. nov., isolated from marine sediment.</title>
        <authorList>
            <person name="Li C.-M."/>
        </authorList>
    </citation>
    <scope>NUCLEOTIDE SEQUENCE [LARGE SCALE GENOMIC DNA]</scope>
    <source>
        <strain evidence="2 3">S9-10</strain>
    </source>
</reference>
<dbReference type="RefSeq" id="WP_113966648.1">
    <property type="nucleotide sequence ID" value="NZ_QNRP01000007.1"/>
</dbReference>
<organism evidence="2 3">
    <name type="scientific">Oceanihabitans sediminis</name>
    <dbReference type="NCBI Taxonomy" id="1812012"/>
    <lineage>
        <taxon>Bacteria</taxon>
        <taxon>Pseudomonadati</taxon>
        <taxon>Bacteroidota</taxon>
        <taxon>Flavobacteriia</taxon>
        <taxon>Flavobacteriales</taxon>
        <taxon>Flavobacteriaceae</taxon>
        <taxon>Oceanihabitans</taxon>
    </lineage>
</organism>
<accession>A0A368P5T9</accession>
<feature type="transmembrane region" description="Helical" evidence="1">
    <location>
        <begin position="7"/>
        <end position="27"/>
    </location>
</feature>
<name>A0A368P5T9_9FLAO</name>
<feature type="transmembrane region" description="Helical" evidence="1">
    <location>
        <begin position="33"/>
        <end position="56"/>
    </location>
</feature>
<comment type="caution">
    <text evidence="2">The sequence shown here is derived from an EMBL/GenBank/DDBJ whole genome shotgun (WGS) entry which is preliminary data.</text>
</comment>
<evidence type="ECO:0000256" key="1">
    <source>
        <dbReference type="SAM" id="Phobius"/>
    </source>
</evidence>
<sequence>MNKHKTIRFFTISIILLLQITLLMLMIRKHFAYDTFIALFSALFVTIAVLLGYKYLDLHHDAYGYEDFSVAIWVPIGAIICHLLYVSTDLGAVLSASLVGVLASFFPNLYKESAYLKKLPSPIYCGVFVGMSSVVIAPSIYFVMLAGMLSGLLFMLSKNIFLGIGGKLGTVAFGGVVITSLIYWLACML</sequence>
<gene>
    <name evidence="2" type="ORF">DU428_12270</name>
</gene>
<protein>
    <submittedName>
        <fullName evidence="2">Uncharacterized protein</fullName>
    </submittedName>
</protein>
<evidence type="ECO:0000313" key="3">
    <source>
        <dbReference type="Proteomes" id="UP000252249"/>
    </source>
</evidence>
<keyword evidence="1" id="KW-0472">Membrane</keyword>
<keyword evidence="3" id="KW-1185">Reference proteome</keyword>
<proteinExistence type="predicted"/>
<keyword evidence="1" id="KW-1133">Transmembrane helix</keyword>
<keyword evidence="1" id="KW-0812">Transmembrane</keyword>
<evidence type="ECO:0000313" key="2">
    <source>
        <dbReference type="EMBL" id="RCU56661.1"/>
    </source>
</evidence>
<dbReference type="Proteomes" id="UP000252249">
    <property type="component" value="Unassembled WGS sequence"/>
</dbReference>
<feature type="transmembrane region" description="Helical" evidence="1">
    <location>
        <begin position="160"/>
        <end position="186"/>
    </location>
</feature>
<feature type="transmembrane region" description="Helical" evidence="1">
    <location>
        <begin position="92"/>
        <end position="110"/>
    </location>
</feature>